<keyword evidence="3" id="KW-1185">Reference proteome</keyword>
<sequence length="327" mass="36550">MKIINRIKLDRFVLAIILVVLLAYFFPGLGGRESKIPLDQISSVGISLIFFFYGLKLSPEKIKTGLKNWRLHFLVQLSVFLFFPLLVLTFYPFLGSGENSSIWLAFLFMAALPSTVSSSVVMVSLAKGNVPAAIFNASISGLIGIVVTPLWMGIFLEQGSGDFDLLDVYLKLLTEILLPVILGLLLNRYLGKYAARYSSYLTLFDKSVILLIIYKSFVHSFEDNVFSSVDLKDFLLIYAGVLGLFFLVYFVIGLVADKLQFNREDRITAQFCGTKKSLVHGTVFSKILFPATMPIGIILLPLMLFHASQIFIISIMATRIGNRQPTQ</sequence>
<evidence type="ECO:0000313" key="2">
    <source>
        <dbReference type="EMBL" id="MFD2099074.1"/>
    </source>
</evidence>
<dbReference type="InterPro" id="IPR038770">
    <property type="entry name" value="Na+/solute_symporter_sf"/>
</dbReference>
<comment type="caution">
    <text evidence="2">The sequence shown here is derived from an EMBL/GenBank/DDBJ whole genome shotgun (WGS) entry which is preliminary data.</text>
</comment>
<feature type="transmembrane region" description="Helical" evidence="1">
    <location>
        <begin position="295"/>
        <end position="317"/>
    </location>
</feature>
<protein>
    <submittedName>
        <fullName evidence="2">Bile acid:sodium symporter family protein</fullName>
    </submittedName>
</protein>
<feature type="transmembrane region" description="Helical" evidence="1">
    <location>
        <begin position="12"/>
        <end position="29"/>
    </location>
</feature>
<dbReference type="InterPro" id="IPR016833">
    <property type="entry name" value="Put_Na-Bile_cotransptr"/>
</dbReference>
<organism evidence="2 3">
    <name type="scientific">Flagellimonas iocasae</name>
    <dbReference type="NCBI Taxonomy" id="2055905"/>
    <lineage>
        <taxon>Bacteria</taxon>
        <taxon>Pseudomonadati</taxon>
        <taxon>Bacteroidota</taxon>
        <taxon>Flavobacteriia</taxon>
        <taxon>Flavobacteriales</taxon>
        <taxon>Flavobacteriaceae</taxon>
        <taxon>Flagellimonas</taxon>
    </lineage>
</organism>
<feature type="transmembrane region" description="Helical" evidence="1">
    <location>
        <begin position="71"/>
        <end position="94"/>
    </location>
</feature>
<gene>
    <name evidence="2" type="ORF">ACFSJE_04760</name>
</gene>
<dbReference type="PANTHER" id="PTHR18640:SF5">
    <property type="entry name" value="SODIUM_BILE ACID COTRANSPORTER 7"/>
    <property type="match status" value="1"/>
</dbReference>
<feature type="transmembrane region" description="Helical" evidence="1">
    <location>
        <begin position="133"/>
        <end position="156"/>
    </location>
</feature>
<evidence type="ECO:0000313" key="3">
    <source>
        <dbReference type="Proteomes" id="UP001597342"/>
    </source>
</evidence>
<dbReference type="Gene3D" id="1.20.1530.20">
    <property type="match status" value="1"/>
</dbReference>
<feature type="transmembrane region" description="Helical" evidence="1">
    <location>
        <begin position="168"/>
        <end position="190"/>
    </location>
</feature>
<dbReference type="Proteomes" id="UP001597342">
    <property type="component" value="Unassembled WGS sequence"/>
</dbReference>
<reference evidence="3" key="1">
    <citation type="journal article" date="2019" name="Int. J. Syst. Evol. Microbiol.">
        <title>The Global Catalogue of Microorganisms (GCM) 10K type strain sequencing project: providing services to taxonomists for standard genome sequencing and annotation.</title>
        <authorList>
            <consortium name="The Broad Institute Genomics Platform"/>
            <consortium name="The Broad Institute Genome Sequencing Center for Infectious Disease"/>
            <person name="Wu L."/>
            <person name="Ma J."/>
        </authorList>
    </citation>
    <scope>NUCLEOTIDE SEQUENCE [LARGE SCALE GENOMIC DNA]</scope>
    <source>
        <strain evidence="3">JCM 3389</strain>
    </source>
</reference>
<dbReference type="Pfam" id="PF13593">
    <property type="entry name" value="SBF_like"/>
    <property type="match status" value="1"/>
</dbReference>
<dbReference type="RefSeq" id="WP_379829837.1">
    <property type="nucleotide sequence ID" value="NZ_JBHUHU010000001.1"/>
</dbReference>
<proteinExistence type="predicted"/>
<keyword evidence="1" id="KW-0812">Transmembrane</keyword>
<dbReference type="PANTHER" id="PTHR18640">
    <property type="entry name" value="SOLUTE CARRIER FAMILY 10 MEMBER 7"/>
    <property type="match status" value="1"/>
</dbReference>
<keyword evidence="1" id="KW-0472">Membrane</keyword>
<feature type="transmembrane region" description="Helical" evidence="1">
    <location>
        <begin position="41"/>
        <end position="59"/>
    </location>
</feature>
<feature type="transmembrane region" description="Helical" evidence="1">
    <location>
        <begin position="234"/>
        <end position="256"/>
    </location>
</feature>
<evidence type="ECO:0000256" key="1">
    <source>
        <dbReference type="SAM" id="Phobius"/>
    </source>
</evidence>
<keyword evidence="1" id="KW-1133">Transmembrane helix</keyword>
<dbReference type="PIRSF" id="PIRSF026166">
    <property type="entry name" value="UCP026166"/>
    <property type="match status" value="1"/>
</dbReference>
<feature type="transmembrane region" description="Helical" evidence="1">
    <location>
        <begin position="100"/>
        <end position="126"/>
    </location>
</feature>
<name>A0ABW4XVR4_9FLAO</name>
<dbReference type="EMBL" id="JBHUHU010000001">
    <property type="protein sequence ID" value="MFD2099074.1"/>
    <property type="molecule type" value="Genomic_DNA"/>
</dbReference>
<accession>A0ABW4XVR4</accession>